<gene>
    <name evidence="1" type="ORF">BL253_00965</name>
</gene>
<name>A0A1V2IMI6_9ACTN</name>
<evidence type="ECO:0000313" key="2">
    <source>
        <dbReference type="Proteomes" id="UP000188929"/>
    </source>
</evidence>
<dbReference type="STRING" id="1834516.BL253_00965"/>
<protein>
    <submittedName>
        <fullName evidence="1">Uncharacterized protein</fullName>
    </submittedName>
</protein>
<keyword evidence="2" id="KW-1185">Reference proteome</keyword>
<evidence type="ECO:0000313" key="1">
    <source>
        <dbReference type="EMBL" id="ONH33621.1"/>
    </source>
</evidence>
<reference evidence="2" key="1">
    <citation type="submission" date="2016-10" db="EMBL/GenBank/DDBJ databases">
        <title>Frankia sp. NRRL B-16386 Genome sequencing.</title>
        <authorList>
            <person name="Ghodhbane-Gtari F."/>
            <person name="Swanson E."/>
            <person name="Gueddou A."/>
            <person name="Hezbri K."/>
            <person name="Ktari K."/>
            <person name="Nouioui I."/>
            <person name="Morris K."/>
            <person name="Simpson S."/>
            <person name="Abebe-Akele F."/>
            <person name="Thomas K."/>
            <person name="Gtari M."/>
            <person name="Tisa L.S."/>
        </authorList>
    </citation>
    <scope>NUCLEOTIDE SEQUENCE [LARGE SCALE GENOMIC DNA]</scope>
    <source>
        <strain evidence="2">NRRL B-16386</strain>
    </source>
</reference>
<accession>A0A1V2IMI6</accession>
<dbReference type="Proteomes" id="UP000188929">
    <property type="component" value="Unassembled WGS sequence"/>
</dbReference>
<proteinExistence type="predicted"/>
<sequence>MREARRDHRAVDAFGAVGFVDAAGFVGAVGFVEAAGLSGSTGDAGVTASWAPVVTVALLPSSTAPVSQNRPKRT</sequence>
<dbReference type="RefSeq" id="WP_076812505.1">
    <property type="nucleotide sequence ID" value="NZ_MOMC01000003.1"/>
</dbReference>
<comment type="caution">
    <text evidence="1">The sequence shown here is derived from an EMBL/GenBank/DDBJ whole genome shotgun (WGS) entry which is preliminary data.</text>
</comment>
<dbReference type="EMBL" id="MOMC01000003">
    <property type="protein sequence ID" value="ONH33621.1"/>
    <property type="molecule type" value="Genomic_DNA"/>
</dbReference>
<dbReference type="AlphaFoldDB" id="A0A1V2IMI6"/>
<organism evidence="1 2">
    <name type="scientific">Pseudofrankia asymbiotica</name>
    <dbReference type="NCBI Taxonomy" id="1834516"/>
    <lineage>
        <taxon>Bacteria</taxon>
        <taxon>Bacillati</taxon>
        <taxon>Actinomycetota</taxon>
        <taxon>Actinomycetes</taxon>
        <taxon>Frankiales</taxon>
        <taxon>Frankiaceae</taxon>
        <taxon>Pseudofrankia</taxon>
    </lineage>
</organism>